<dbReference type="EMBL" id="JACVEL010000003">
    <property type="protein sequence ID" value="MBC9812108.1"/>
    <property type="molecule type" value="Genomic_DNA"/>
</dbReference>
<keyword evidence="2" id="KW-1185">Reference proteome</keyword>
<evidence type="ECO:0000313" key="2">
    <source>
        <dbReference type="Proteomes" id="UP000652681"/>
    </source>
</evidence>
<comment type="caution">
    <text evidence="1">The sequence shown here is derived from an EMBL/GenBank/DDBJ whole genome shotgun (WGS) entry which is preliminary data.</text>
</comment>
<sequence length="153" mass="17620">MTFTITFRLNNDTSVTSKDVIQTSSTYQQSLIERYNLSCTLQLHHAAGTWEIEDELPVLIANFFLRSVLILLRETSASYEYFEYQGQVALELIDGNVCISGDFVEDLMIAFNSFREFSIELGKHAVELLEQLDHQKFQPDLEFIRQVLAQVTD</sequence>
<name>A0A8J6PP34_9FLAO</name>
<evidence type="ECO:0000313" key="1">
    <source>
        <dbReference type="EMBL" id="MBC9812108.1"/>
    </source>
</evidence>
<gene>
    <name evidence="1" type="ORF">H9Y05_06400</name>
</gene>
<dbReference type="RefSeq" id="WP_216713806.1">
    <property type="nucleotide sequence ID" value="NZ_JACVEL010000003.1"/>
</dbReference>
<dbReference type="AlphaFoldDB" id="A0A8J6PP34"/>
<dbReference type="Proteomes" id="UP000652681">
    <property type="component" value="Unassembled WGS sequence"/>
</dbReference>
<accession>A0A8J6PP34</accession>
<proteinExistence type="predicted"/>
<protein>
    <submittedName>
        <fullName evidence="1">Uncharacterized protein</fullName>
    </submittedName>
</protein>
<organism evidence="1 2">
    <name type="scientific">Taishania pollutisoli</name>
    <dbReference type="NCBI Taxonomy" id="2766479"/>
    <lineage>
        <taxon>Bacteria</taxon>
        <taxon>Pseudomonadati</taxon>
        <taxon>Bacteroidota</taxon>
        <taxon>Flavobacteriia</taxon>
        <taxon>Flavobacteriales</taxon>
        <taxon>Crocinitomicaceae</taxon>
        <taxon>Taishania</taxon>
    </lineage>
</organism>
<reference evidence="1" key="1">
    <citation type="submission" date="2020-09" db="EMBL/GenBank/DDBJ databases">
        <title>Taishania pollutisoli gen. nov., sp. nov., Isolated from Tetrabromobisphenol A-Contaminated Soil.</title>
        <authorList>
            <person name="Chen Q."/>
        </authorList>
    </citation>
    <scope>NUCLEOTIDE SEQUENCE</scope>
    <source>
        <strain evidence="1">CZZ-1</strain>
    </source>
</reference>